<dbReference type="InterPro" id="IPR003439">
    <property type="entry name" value="ABC_transporter-like_ATP-bd"/>
</dbReference>
<dbReference type="RefSeq" id="WP_024504912.1">
    <property type="nucleotide sequence ID" value="NZ_CP088147.1"/>
</dbReference>
<evidence type="ECO:0000256" key="2">
    <source>
        <dbReference type="ARBA" id="ARBA00022448"/>
    </source>
</evidence>
<dbReference type="InterPro" id="IPR017871">
    <property type="entry name" value="ABC_transporter-like_CS"/>
</dbReference>
<dbReference type="PANTHER" id="PTHR43790">
    <property type="entry name" value="CARBOHYDRATE TRANSPORT ATP-BINDING PROTEIN MG119-RELATED"/>
    <property type="match status" value="1"/>
</dbReference>
<reference evidence="8 9" key="1">
    <citation type="journal article" date="2022" name="Microbiol. Resour. Announc.">
        <title>Complete Genome Sequence of Mesorhizobium ciceri Strain R30, a Rhizobium Used as a Commercial Inoculant for Chickpea in Argentina.</title>
        <authorList>
            <person name="Foresto E."/>
            <person name="Revale S."/>
            <person name="Primo E."/>
            <person name="Nievas F."/>
            <person name="Carezzano E."/>
            <person name="Puente M."/>
            <person name="Alzari P."/>
            <person name="Mart M."/>
            <person name="Ben-Assaya M."/>
            <person name="Mornico D."/>
            <person name="Santoro M."/>
            <person name="Mart F."/>
            <person name="Giordano W."/>
            <person name="Bogino P."/>
        </authorList>
    </citation>
    <scope>NUCLEOTIDE SEQUENCE [LARGE SCALE GENOMIC DNA]</scope>
    <source>
        <strain evidence="8 9">R30</strain>
    </source>
</reference>
<feature type="domain" description="ABC transporter" evidence="7">
    <location>
        <begin position="23"/>
        <end position="259"/>
    </location>
</feature>
<dbReference type="CDD" id="cd03216">
    <property type="entry name" value="ABC_Carb_Monos_I"/>
    <property type="match status" value="1"/>
</dbReference>
<keyword evidence="2" id="KW-0813">Transport</keyword>
<accession>A0AB38TIX4</accession>
<dbReference type="SMART" id="SM00382">
    <property type="entry name" value="AAA"/>
    <property type="match status" value="1"/>
</dbReference>
<keyword evidence="9" id="KW-1185">Reference proteome</keyword>
<dbReference type="CDD" id="cd03215">
    <property type="entry name" value="ABC_Carb_Monos_II"/>
    <property type="match status" value="1"/>
</dbReference>
<gene>
    <name evidence="8" type="ORF">LRP29_14090</name>
</gene>
<evidence type="ECO:0000313" key="8">
    <source>
        <dbReference type="EMBL" id="UTU54447.1"/>
    </source>
</evidence>
<evidence type="ECO:0000256" key="4">
    <source>
        <dbReference type="ARBA" id="ARBA00022737"/>
    </source>
</evidence>
<dbReference type="PROSITE" id="PS50893">
    <property type="entry name" value="ABC_TRANSPORTER_2"/>
    <property type="match status" value="2"/>
</dbReference>
<dbReference type="InterPro" id="IPR003593">
    <property type="entry name" value="AAA+_ATPase"/>
</dbReference>
<evidence type="ECO:0000256" key="1">
    <source>
        <dbReference type="ARBA" id="ARBA00005417"/>
    </source>
</evidence>
<keyword evidence="4" id="KW-0677">Repeat</keyword>
<keyword evidence="6 8" id="KW-0067">ATP-binding</keyword>
<dbReference type="Gene3D" id="3.40.50.300">
    <property type="entry name" value="P-loop containing nucleotide triphosphate hydrolases"/>
    <property type="match status" value="2"/>
</dbReference>
<dbReference type="EMBL" id="CP088147">
    <property type="protein sequence ID" value="UTU54447.1"/>
    <property type="molecule type" value="Genomic_DNA"/>
</dbReference>
<dbReference type="Pfam" id="PF00005">
    <property type="entry name" value="ABC_tran"/>
    <property type="match status" value="2"/>
</dbReference>
<dbReference type="AlphaFoldDB" id="A0AB38TIX4"/>
<evidence type="ECO:0000256" key="5">
    <source>
        <dbReference type="ARBA" id="ARBA00022741"/>
    </source>
</evidence>
<proteinExistence type="inferred from homology"/>
<keyword evidence="3" id="KW-0762">Sugar transport</keyword>
<evidence type="ECO:0000256" key="3">
    <source>
        <dbReference type="ARBA" id="ARBA00022597"/>
    </source>
</evidence>
<evidence type="ECO:0000256" key="6">
    <source>
        <dbReference type="ARBA" id="ARBA00022840"/>
    </source>
</evidence>
<feature type="domain" description="ABC transporter" evidence="7">
    <location>
        <begin position="275"/>
        <end position="516"/>
    </location>
</feature>
<name>A0AB38TIX4_9HYPH</name>
<keyword evidence="5" id="KW-0547">Nucleotide-binding</keyword>
<comment type="similarity">
    <text evidence="1">Belongs to the ABC transporter superfamily.</text>
</comment>
<dbReference type="Proteomes" id="UP001060070">
    <property type="component" value="Chromosome"/>
</dbReference>
<dbReference type="PROSITE" id="PS00211">
    <property type="entry name" value="ABC_TRANSPORTER_1"/>
    <property type="match status" value="1"/>
</dbReference>
<dbReference type="InterPro" id="IPR050107">
    <property type="entry name" value="ABC_carbohydrate_import_ATPase"/>
</dbReference>
<sequence length="522" mass="56338">MNSAVHQRAIEPPADRKGMPLLLSADGLRRTFGETIALDSCSLSIREGEIHAVVGENGSGKSTLIKILSGIVRAEAGTLDWLGRQASFANPRAAQDAGIATVFQETLVLPDMSIRDNVMLGLDGMIRRNMTPLREREAVRKALAAVGIGNLDIERLAGTVSLANRQMIGVARSLMRPWRLLILDESTSAIDIEDRDRLFEVLRSFRGEGRSILFVSHRMDEIHALADCTTVLRSGRSVASLERGAVSSEILLDLMSTREGARAAEGEGCGETIPANAEVIVGVRGLSVLEGKPTLDLDLRRGEIIGVGGLEGHGQVALLECIAGLRRAPTGTVHVGTMTIRSQRDAARAKIAFLPRDRKSEGIFAPLSVLDNVTVSALGSFARWGVLGTRKRIEVAGEVTRRTRVKMAGLDTPISALSGGNQQKALLGRLIATQPRVLVLNDPMRGVDLGAKRDLYEVLNNLALSGVSILMLSTELVELCLLCHRVVVFHDHAVSAIVERGDLSERALIDAMFSQRRLETST</sequence>
<organism evidence="8 9">
    <name type="scientific">Mesorhizobium ciceri</name>
    <dbReference type="NCBI Taxonomy" id="39645"/>
    <lineage>
        <taxon>Bacteria</taxon>
        <taxon>Pseudomonadati</taxon>
        <taxon>Pseudomonadota</taxon>
        <taxon>Alphaproteobacteria</taxon>
        <taxon>Hyphomicrobiales</taxon>
        <taxon>Phyllobacteriaceae</taxon>
        <taxon>Mesorhizobium</taxon>
    </lineage>
</organism>
<dbReference type="GO" id="GO:0016887">
    <property type="term" value="F:ATP hydrolysis activity"/>
    <property type="evidence" value="ECO:0007669"/>
    <property type="project" value="InterPro"/>
</dbReference>
<protein>
    <submittedName>
        <fullName evidence="8">Sugar ABC transporter ATP-binding protein</fullName>
    </submittedName>
</protein>
<dbReference type="PANTHER" id="PTHR43790:SF9">
    <property type="entry name" value="GALACTOFURANOSE TRANSPORTER ATP-BINDING PROTEIN YTFR"/>
    <property type="match status" value="1"/>
</dbReference>
<evidence type="ECO:0000313" key="9">
    <source>
        <dbReference type="Proteomes" id="UP001060070"/>
    </source>
</evidence>
<evidence type="ECO:0000259" key="7">
    <source>
        <dbReference type="PROSITE" id="PS50893"/>
    </source>
</evidence>
<dbReference type="SUPFAM" id="SSF52540">
    <property type="entry name" value="P-loop containing nucleoside triphosphate hydrolases"/>
    <property type="match status" value="2"/>
</dbReference>
<dbReference type="GO" id="GO:0005524">
    <property type="term" value="F:ATP binding"/>
    <property type="evidence" value="ECO:0007669"/>
    <property type="project" value="UniProtKB-KW"/>
</dbReference>
<dbReference type="InterPro" id="IPR027417">
    <property type="entry name" value="P-loop_NTPase"/>
</dbReference>